<feature type="transmembrane region" description="Helical" evidence="6">
    <location>
        <begin position="361"/>
        <end position="381"/>
    </location>
</feature>
<name>A0ABY6F473_9GAMM</name>
<keyword evidence="8" id="KW-0762">Sugar transport</keyword>
<evidence type="ECO:0000313" key="9">
    <source>
        <dbReference type="Proteomes" id="UP001063782"/>
    </source>
</evidence>
<dbReference type="PANTHER" id="PTHR43124">
    <property type="entry name" value="PURINE EFFLUX PUMP PBUE"/>
    <property type="match status" value="1"/>
</dbReference>
<keyword evidence="8" id="KW-0813">Transport</keyword>
<dbReference type="Gene3D" id="1.20.1250.20">
    <property type="entry name" value="MFS general substrate transporter like domains"/>
    <property type="match status" value="1"/>
</dbReference>
<keyword evidence="3 6" id="KW-0812">Transmembrane</keyword>
<gene>
    <name evidence="8" type="ORF">LU297_09535</name>
</gene>
<dbReference type="InterPro" id="IPR011701">
    <property type="entry name" value="MFS"/>
</dbReference>
<feature type="transmembrane region" description="Helical" evidence="6">
    <location>
        <begin position="102"/>
        <end position="124"/>
    </location>
</feature>
<keyword evidence="9" id="KW-1185">Reference proteome</keyword>
<evidence type="ECO:0000256" key="5">
    <source>
        <dbReference type="ARBA" id="ARBA00023136"/>
    </source>
</evidence>
<keyword evidence="4 6" id="KW-1133">Transmembrane helix</keyword>
<feature type="transmembrane region" description="Helical" evidence="6">
    <location>
        <begin position="53"/>
        <end position="70"/>
    </location>
</feature>
<protein>
    <submittedName>
        <fullName evidence="8">Sugar transporter</fullName>
    </submittedName>
</protein>
<feature type="transmembrane region" description="Helical" evidence="6">
    <location>
        <begin position="270"/>
        <end position="291"/>
    </location>
</feature>
<feature type="transmembrane region" description="Helical" evidence="6">
    <location>
        <begin position="12"/>
        <end position="33"/>
    </location>
</feature>
<sequence length="385" mass="41281">MTNTQNNGLIPVIILALSAFIFNTTEFIPVALLSDIGTSFGMNNSQTGVMMTIYAWIVALLSLPMMLATAKMERKKLLLFVFVLFAISHLVSYLASSFMMLLISRAMVAIAHAIFWSITASLVVRLAPKDMQSKALGYLSTGGALAMVLGLPIGRLLGQWLGWRSSFGIIGIISLLVAGLLAYYLPKLPAKNTGDLSSLPFVIKNKPILMIYLLIVLIVTANFTTYSYIEPFVITFAQLGGQVATSTLLIFGVAGVIGSLLFGRYYDKHGLTFIQTALFTIFIALSSFALLSGQISTWMMVILIWGIANTGAGLALQIRLLTHASRETDVAMSIFSGIFNIGIGAGAMIGGLTITHLGLGMIGYVSAAIVLSAIVLFVVTARKSI</sequence>
<proteinExistence type="predicted"/>
<dbReference type="PROSITE" id="PS50850">
    <property type="entry name" value="MFS"/>
    <property type="match status" value="1"/>
</dbReference>
<evidence type="ECO:0000259" key="7">
    <source>
        <dbReference type="PROSITE" id="PS50850"/>
    </source>
</evidence>
<dbReference type="InterPro" id="IPR050189">
    <property type="entry name" value="MFS_Efflux_Transporters"/>
</dbReference>
<dbReference type="Proteomes" id="UP001063782">
    <property type="component" value="Chromosome"/>
</dbReference>
<accession>A0ABY6F473</accession>
<dbReference type="EMBL" id="CP089977">
    <property type="protein sequence ID" value="UXZ04787.1"/>
    <property type="molecule type" value="Genomic_DNA"/>
</dbReference>
<comment type="subcellular location">
    <subcellularLocation>
        <location evidence="1">Cell membrane</location>
        <topology evidence="1">Multi-pass membrane protein</topology>
    </subcellularLocation>
</comment>
<feature type="transmembrane region" description="Helical" evidence="6">
    <location>
        <begin position="297"/>
        <end position="318"/>
    </location>
</feature>
<dbReference type="Pfam" id="PF07690">
    <property type="entry name" value="MFS_1"/>
    <property type="match status" value="1"/>
</dbReference>
<dbReference type="SUPFAM" id="SSF103473">
    <property type="entry name" value="MFS general substrate transporter"/>
    <property type="match status" value="1"/>
</dbReference>
<dbReference type="NCBIfam" id="NF002921">
    <property type="entry name" value="PRK03545.1"/>
    <property type="match status" value="1"/>
</dbReference>
<dbReference type="InterPro" id="IPR036259">
    <property type="entry name" value="MFS_trans_sf"/>
</dbReference>
<feature type="transmembrane region" description="Helical" evidence="6">
    <location>
        <begin position="207"/>
        <end position="229"/>
    </location>
</feature>
<dbReference type="PANTHER" id="PTHR43124:SF4">
    <property type="entry name" value="SUGAR EFFLUX TRANSPORTER"/>
    <property type="match status" value="1"/>
</dbReference>
<dbReference type="InterPro" id="IPR020846">
    <property type="entry name" value="MFS_dom"/>
</dbReference>
<evidence type="ECO:0000256" key="6">
    <source>
        <dbReference type="SAM" id="Phobius"/>
    </source>
</evidence>
<dbReference type="RefSeq" id="WP_263076282.1">
    <property type="nucleotide sequence ID" value="NZ_CP089977.1"/>
</dbReference>
<dbReference type="CDD" id="cd17324">
    <property type="entry name" value="MFS_NepI_like"/>
    <property type="match status" value="1"/>
</dbReference>
<evidence type="ECO:0000313" key="8">
    <source>
        <dbReference type="EMBL" id="UXZ04787.1"/>
    </source>
</evidence>
<organism evidence="8 9">
    <name type="scientific">Moraxella nasicaprae</name>
    <dbReference type="NCBI Taxonomy" id="2904122"/>
    <lineage>
        <taxon>Bacteria</taxon>
        <taxon>Pseudomonadati</taxon>
        <taxon>Pseudomonadota</taxon>
        <taxon>Gammaproteobacteria</taxon>
        <taxon>Moraxellales</taxon>
        <taxon>Moraxellaceae</taxon>
        <taxon>Moraxella</taxon>
    </lineage>
</organism>
<reference evidence="8" key="1">
    <citation type="submission" date="2021-12" db="EMBL/GenBank/DDBJ databases">
        <title>taxonomy of Moraxella sp. ZY201224.</title>
        <authorList>
            <person name="Li F."/>
        </authorList>
    </citation>
    <scope>NUCLEOTIDE SEQUENCE</scope>
    <source>
        <strain evidence="8">ZY201224</strain>
    </source>
</reference>
<feature type="transmembrane region" description="Helical" evidence="6">
    <location>
        <begin position="241"/>
        <end position="263"/>
    </location>
</feature>
<evidence type="ECO:0000256" key="1">
    <source>
        <dbReference type="ARBA" id="ARBA00004651"/>
    </source>
</evidence>
<feature type="transmembrane region" description="Helical" evidence="6">
    <location>
        <begin position="166"/>
        <end position="186"/>
    </location>
</feature>
<evidence type="ECO:0000256" key="2">
    <source>
        <dbReference type="ARBA" id="ARBA00022475"/>
    </source>
</evidence>
<keyword evidence="2" id="KW-1003">Cell membrane</keyword>
<feature type="domain" description="Major facilitator superfamily (MFS) profile" evidence="7">
    <location>
        <begin position="11"/>
        <end position="384"/>
    </location>
</feature>
<keyword evidence="5 6" id="KW-0472">Membrane</keyword>
<evidence type="ECO:0000256" key="3">
    <source>
        <dbReference type="ARBA" id="ARBA00022692"/>
    </source>
</evidence>
<evidence type="ECO:0000256" key="4">
    <source>
        <dbReference type="ARBA" id="ARBA00022989"/>
    </source>
</evidence>
<feature type="transmembrane region" description="Helical" evidence="6">
    <location>
        <begin position="77"/>
        <end position="96"/>
    </location>
</feature>
<feature type="transmembrane region" description="Helical" evidence="6">
    <location>
        <begin position="136"/>
        <end position="154"/>
    </location>
</feature>
<feature type="transmembrane region" description="Helical" evidence="6">
    <location>
        <begin position="330"/>
        <end position="355"/>
    </location>
</feature>